<dbReference type="Proteomes" id="UP001160148">
    <property type="component" value="Unassembled WGS sequence"/>
</dbReference>
<comment type="caution">
    <text evidence="1">The sequence shown here is derived from an EMBL/GenBank/DDBJ whole genome shotgun (WGS) entry which is preliminary data.</text>
</comment>
<organism evidence="1 2">
    <name type="scientific">Macrosiphum euphorbiae</name>
    <name type="common">potato aphid</name>
    <dbReference type="NCBI Taxonomy" id="13131"/>
    <lineage>
        <taxon>Eukaryota</taxon>
        <taxon>Metazoa</taxon>
        <taxon>Ecdysozoa</taxon>
        <taxon>Arthropoda</taxon>
        <taxon>Hexapoda</taxon>
        <taxon>Insecta</taxon>
        <taxon>Pterygota</taxon>
        <taxon>Neoptera</taxon>
        <taxon>Paraneoptera</taxon>
        <taxon>Hemiptera</taxon>
        <taxon>Sternorrhyncha</taxon>
        <taxon>Aphidomorpha</taxon>
        <taxon>Aphidoidea</taxon>
        <taxon>Aphididae</taxon>
        <taxon>Macrosiphini</taxon>
        <taxon>Macrosiphum</taxon>
    </lineage>
</organism>
<reference evidence="1 2" key="1">
    <citation type="submission" date="2023-01" db="EMBL/GenBank/DDBJ databases">
        <authorList>
            <person name="Whitehead M."/>
        </authorList>
    </citation>
    <scope>NUCLEOTIDE SEQUENCE [LARGE SCALE GENOMIC DNA]</scope>
</reference>
<protein>
    <submittedName>
        <fullName evidence="1">Uncharacterized protein</fullName>
    </submittedName>
</protein>
<sequence>MIKLMSANSCKEMIEAGCQLVENIFGHDKVLEFVNNVTDFWSMIEDIPNIDTTDKGTQYSLKLKTIAAKTSGILQKLFVTLLIVCPRSMTTERVISHYKQIKTNHKINLLEETINYRLYVSLNGIGTAHYDPRPAVMEFKKKKKKDAIVNLICPLIRIVISSVNFSEKKTISY</sequence>
<name>A0AAV0WRH8_9HEMI</name>
<proteinExistence type="predicted"/>
<gene>
    <name evidence="1" type="ORF">MEUPH1_LOCUS14018</name>
</gene>
<keyword evidence="2" id="KW-1185">Reference proteome</keyword>
<accession>A0AAV0WRH8</accession>
<evidence type="ECO:0000313" key="2">
    <source>
        <dbReference type="Proteomes" id="UP001160148"/>
    </source>
</evidence>
<dbReference type="EMBL" id="CARXXK010000002">
    <property type="protein sequence ID" value="CAI6358510.1"/>
    <property type="molecule type" value="Genomic_DNA"/>
</dbReference>
<evidence type="ECO:0000313" key="1">
    <source>
        <dbReference type="EMBL" id="CAI6358510.1"/>
    </source>
</evidence>
<dbReference type="AlphaFoldDB" id="A0AAV0WRH8"/>